<name>A0ABS6NAQ2_9RHOB</name>
<dbReference type="EMBL" id="JAHRWL010000002">
    <property type="protein sequence ID" value="MBV2361102.1"/>
    <property type="molecule type" value="Genomic_DNA"/>
</dbReference>
<dbReference type="Pfam" id="PF13704">
    <property type="entry name" value="Glyco_tranf_2_4"/>
    <property type="match status" value="1"/>
</dbReference>
<sequence>MQEFGLDDGEKTIRAVHGDPDPSKRTVFVPVKNEMGFLPAFLAHYRAIGFEQFLVYDDKSDDGTTEYLIAQPDCVVVHTNLDFGDELFADIAGKRKRMRFGTYAKIALPQHFFDDSFVAYFDADEFLLLPPGVSSIVPVIERLTRQGASSLLTSVVEFFPETLAGLEGPLPQSLEGLLAAYPYFQAEAVVDPDEDVALHGKRTFPNPSKTMRLFESFDVHPRIERRGFERIYMSRRKKESQMFQRSARHKTPLVLRNADSFATSCHDAHPAPPSDVLLTIAHFVFTSQFAQKIDNARKWRAHAGGAAKYRYYAELLDKMQAKGGSFLDARSQRYTGPEQLIQAGLMRW</sequence>
<comment type="caution">
    <text evidence="1">The sequence shown here is derived from an EMBL/GenBank/DDBJ whole genome shotgun (WGS) entry which is preliminary data.</text>
</comment>
<dbReference type="Proteomes" id="UP001166293">
    <property type="component" value="Unassembled WGS sequence"/>
</dbReference>
<accession>A0ABS6NAQ2</accession>
<proteinExistence type="predicted"/>
<protein>
    <submittedName>
        <fullName evidence="1">Glycosyltransferase family 2 protein</fullName>
    </submittedName>
</protein>
<evidence type="ECO:0000313" key="1">
    <source>
        <dbReference type="EMBL" id="MBV2361102.1"/>
    </source>
</evidence>
<reference evidence="1" key="1">
    <citation type="submission" date="2021-06" db="EMBL/GenBank/DDBJ databases">
        <title>Thalassococcus sp. CAU 1522 isolated from sea sand, Republic of Korea.</title>
        <authorList>
            <person name="Kim W."/>
        </authorList>
    </citation>
    <scope>NUCLEOTIDE SEQUENCE</scope>
    <source>
        <strain evidence="1">CAU 1522</strain>
    </source>
</reference>
<evidence type="ECO:0000313" key="2">
    <source>
        <dbReference type="Proteomes" id="UP001166293"/>
    </source>
</evidence>
<gene>
    <name evidence="1" type="ORF">KUH32_15155</name>
</gene>
<organism evidence="1 2">
    <name type="scientific">Thalassococcus arenae</name>
    <dbReference type="NCBI Taxonomy" id="2851652"/>
    <lineage>
        <taxon>Bacteria</taxon>
        <taxon>Pseudomonadati</taxon>
        <taxon>Pseudomonadota</taxon>
        <taxon>Alphaproteobacteria</taxon>
        <taxon>Rhodobacterales</taxon>
        <taxon>Roseobacteraceae</taxon>
        <taxon>Thalassococcus</taxon>
    </lineage>
</organism>
<keyword evidence="2" id="KW-1185">Reference proteome</keyword>
<dbReference type="RefSeq" id="WP_217779440.1">
    <property type="nucleotide sequence ID" value="NZ_JAHRWL010000002.1"/>
</dbReference>